<organism evidence="5 6">
    <name type="scientific">Clavelina lepadiformis</name>
    <name type="common">Light-bulb sea squirt</name>
    <name type="synonym">Ascidia lepadiformis</name>
    <dbReference type="NCBI Taxonomy" id="159417"/>
    <lineage>
        <taxon>Eukaryota</taxon>
        <taxon>Metazoa</taxon>
        <taxon>Chordata</taxon>
        <taxon>Tunicata</taxon>
        <taxon>Ascidiacea</taxon>
        <taxon>Aplousobranchia</taxon>
        <taxon>Clavelinidae</taxon>
        <taxon>Clavelina</taxon>
    </lineage>
</organism>
<dbReference type="EMBL" id="CAWYQH010000001">
    <property type="protein sequence ID" value="CAK8671791.1"/>
    <property type="molecule type" value="Genomic_DNA"/>
</dbReference>
<keyword evidence="1" id="KW-0560">Oxidoreductase</keyword>
<dbReference type="InterPro" id="IPR023210">
    <property type="entry name" value="NADP_OxRdtase_dom"/>
</dbReference>
<sequence length="338" mass="38043">MKKVKLSNSDLEVSPVCLGCWQFNDGKSDITWEGQDPKTSYSIVDKCFELGVNFFDTAEAYSNHASETVLGKALEGRRRDAIVATKFGNRMPNNVAYRAEDIERSLNESLVALQTDYIDLYQVHQSTMIADMNETVKELKRQQSLGKIRYYAVSNFGPLSLKEMHETGGISVTNQLPYNLLWRAIEYEVTNVCDRYNVDILAYSPLQQGLLTGKFPDVASVPEGRRRTKHFKSNSTPHSRHGQDGAETETFQAISEIRKICKENNLPGMTNAALSWLIAQPRVASVITGASGPEQMQQNCQLVELSQKVLTQFNEATQALKEKFGSDPDMWAKETRIR</sequence>
<accession>A0ABP0EXN5</accession>
<dbReference type="CDD" id="cd19085">
    <property type="entry name" value="AKR_AKR11B3"/>
    <property type="match status" value="1"/>
</dbReference>
<proteinExistence type="inferred from homology"/>
<evidence type="ECO:0000256" key="3">
    <source>
        <dbReference type="SAM" id="MobiDB-lite"/>
    </source>
</evidence>
<name>A0ABP0EXN5_CLALP</name>
<gene>
    <name evidence="5" type="ORF">CVLEPA_LOCUS828</name>
</gene>
<reference evidence="5 6" key="1">
    <citation type="submission" date="2024-02" db="EMBL/GenBank/DDBJ databases">
        <authorList>
            <person name="Daric V."/>
            <person name="Darras S."/>
        </authorList>
    </citation>
    <scope>NUCLEOTIDE SEQUENCE [LARGE SCALE GENOMIC DNA]</scope>
</reference>
<dbReference type="Pfam" id="PF00248">
    <property type="entry name" value="Aldo_ket_red"/>
    <property type="match status" value="1"/>
</dbReference>
<evidence type="ECO:0000256" key="1">
    <source>
        <dbReference type="ARBA" id="ARBA00023002"/>
    </source>
</evidence>
<evidence type="ECO:0000313" key="5">
    <source>
        <dbReference type="EMBL" id="CAK8671791.1"/>
    </source>
</evidence>
<protein>
    <recommendedName>
        <fullName evidence="4">NADP-dependent oxidoreductase domain-containing protein</fullName>
    </recommendedName>
</protein>
<dbReference type="Gene3D" id="3.20.20.100">
    <property type="entry name" value="NADP-dependent oxidoreductase domain"/>
    <property type="match status" value="1"/>
</dbReference>
<evidence type="ECO:0000256" key="2">
    <source>
        <dbReference type="ARBA" id="ARBA00038157"/>
    </source>
</evidence>
<feature type="region of interest" description="Disordered" evidence="3">
    <location>
        <begin position="224"/>
        <end position="247"/>
    </location>
</feature>
<dbReference type="InterPro" id="IPR036812">
    <property type="entry name" value="NAD(P)_OxRdtase_dom_sf"/>
</dbReference>
<keyword evidence="6" id="KW-1185">Reference proteome</keyword>
<dbReference type="InterPro" id="IPR050523">
    <property type="entry name" value="AKR_Detox_Biosynth"/>
</dbReference>
<feature type="domain" description="NADP-dependent oxidoreductase" evidence="4">
    <location>
        <begin position="16"/>
        <end position="316"/>
    </location>
</feature>
<evidence type="ECO:0000313" key="6">
    <source>
        <dbReference type="Proteomes" id="UP001642483"/>
    </source>
</evidence>
<dbReference type="PANTHER" id="PTHR43364:SF4">
    <property type="entry name" value="NAD(P)-LINKED OXIDOREDUCTASE SUPERFAMILY PROTEIN"/>
    <property type="match status" value="1"/>
</dbReference>
<dbReference type="Proteomes" id="UP001642483">
    <property type="component" value="Unassembled WGS sequence"/>
</dbReference>
<dbReference type="InterPro" id="IPR020471">
    <property type="entry name" value="AKR"/>
</dbReference>
<dbReference type="SUPFAM" id="SSF51430">
    <property type="entry name" value="NAD(P)-linked oxidoreductase"/>
    <property type="match status" value="1"/>
</dbReference>
<comment type="similarity">
    <text evidence="2">Belongs to the aldo/keto reductase family. Aldo/keto reductase 2 subfamily.</text>
</comment>
<dbReference type="PRINTS" id="PR00069">
    <property type="entry name" value="ALDKETRDTASE"/>
</dbReference>
<comment type="caution">
    <text evidence="5">The sequence shown here is derived from an EMBL/GenBank/DDBJ whole genome shotgun (WGS) entry which is preliminary data.</text>
</comment>
<evidence type="ECO:0000259" key="4">
    <source>
        <dbReference type="Pfam" id="PF00248"/>
    </source>
</evidence>
<dbReference type="PANTHER" id="PTHR43364">
    <property type="entry name" value="NADH-SPECIFIC METHYLGLYOXAL REDUCTASE-RELATED"/>
    <property type="match status" value="1"/>
</dbReference>